<dbReference type="InterPro" id="IPR050143">
    <property type="entry name" value="TRIM/RBCC"/>
</dbReference>
<dbReference type="PANTHER" id="PTHR24103">
    <property type="entry name" value="E3 UBIQUITIN-PROTEIN LIGASE TRIM"/>
    <property type="match status" value="1"/>
</dbReference>
<evidence type="ECO:0000313" key="6">
    <source>
        <dbReference type="Proteomes" id="UP000095287"/>
    </source>
</evidence>
<protein>
    <submittedName>
        <fullName evidence="7">RING-type domain-containing protein</fullName>
    </submittedName>
</protein>
<dbReference type="InterPro" id="IPR027370">
    <property type="entry name" value="Znf-RING_euk"/>
</dbReference>
<feature type="domain" description="RING-type" evidence="5">
    <location>
        <begin position="309"/>
        <end position="355"/>
    </location>
</feature>
<organism evidence="6 7">
    <name type="scientific">Steinernema glaseri</name>
    <dbReference type="NCBI Taxonomy" id="37863"/>
    <lineage>
        <taxon>Eukaryota</taxon>
        <taxon>Metazoa</taxon>
        <taxon>Ecdysozoa</taxon>
        <taxon>Nematoda</taxon>
        <taxon>Chromadorea</taxon>
        <taxon>Rhabditida</taxon>
        <taxon>Tylenchina</taxon>
        <taxon>Panagrolaimomorpha</taxon>
        <taxon>Strongyloidoidea</taxon>
        <taxon>Steinernematidae</taxon>
        <taxon>Steinernema</taxon>
    </lineage>
</organism>
<keyword evidence="6" id="KW-1185">Reference proteome</keyword>
<accession>A0A1I7ZT11</accession>
<dbReference type="SUPFAM" id="SSF57850">
    <property type="entry name" value="RING/U-box"/>
    <property type="match status" value="1"/>
</dbReference>
<keyword evidence="1" id="KW-0479">Metal-binding</keyword>
<name>A0A1I7ZT11_9BILA</name>
<dbReference type="InterPro" id="IPR001841">
    <property type="entry name" value="Znf_RING"/>
</dbReference>
<dbReference type="Pfam" id="PF13445">
    <property type="entry name" value="zf-RING_UBOX"/>
    <property type="match status" value="1"/>
</dbReference>
<dbReference type="InterPro" id="IPR013083">
    <property type="entry name" value="Znf_RING/FYVE/PHD"/>
</dbReference>
<keyword evidence="3" id="KW-0862">Zinc</keyword>
<reference evidence="7" key="1">
    <citation type="submission" date="2016-11" db="UniProtKB">
        <authorList>
            <consortium name="WormBaseParasite"/>
        </authorList>
    </citation>
    <scope>IDENTIFICATION</scope>
</reference>
<dbReference type="WBParaSite" id="L893_g29509.t1">
    <property type="protein sequence ID" value="L893_g29509.t1"/>
    <property type="gene ID" value="L893_g29509"/>
</dbReference>
<dbReference type="PROSITE" id="PS50089">
    <property type="entry name" value="ZF_RING_2"/>
    <property type="match status" value="1"/>
</dbReference>
<dbReference type="Gene3D" id="3.30.40.10">
    <property type="entry name" value="Zinc/RING finger domain, C3HC4 (zinc finger)"/>
    <property type="match status" value="1"/>
</dbReference>
<dbReference type="SMART" id="SM00184">
    <property type="entry name" value="RING"/>
    <property type="match status" value="1"/>
</dbReference>
<dbReference type="Proteomes" id="UP000095287">
    <property type="component" value="Unplaced"/>
</dbReference>
<proteinExistence type="predicted"/>
<evidence type="ECO:0000313" key="7">
    <source>
        <dbReference type="WBParaSite" id="L893_g29509.t1"/>
    </source>
</evidence>
<evidence type="ECO:0000256" key="2">
    <source>
        <dbReference type="ARBA" id="ARBA00022771"/>
    </source>
</evidence>
<evidence type="ECO:0000256" key="3">
    <source>
        <dbReference type="ARBA" id="ARBA00022833"/>
    </source>
</evidence>
<evidence type="ECO:0000256" key="1">
    <source>
        <dbReference type="ARBA" id="ARBA00022723"/>
    </source>
</evidence>
<sequence>MDCEELLHLVDDPHHKPSSIVVTGPFAYVGTQGTTSLSKPCIDVYDIRTKQRILSNILNVNDPNKVQLYKAGDNVKLLTGPETTTRQYNVIFDFQRRSLRYELEWKIQSNKGTGRFKLLSSNILGVAGSAGVYGIPLPDNGSPTKVLHNTTFVPTFIADNCYVCLVDNCKDAVFKSISTFVDRRQLISHKSNVKLSEASWRQTFVFDRAAFIVDMDVDMDINNRRIYLFMLDSCTLYDVTDDVNIDKDSFILAATQDDDAIYLLIIDRTQHTKIVKLPVNEHIVRSLTRDKSKTSLITERVQNAEDFSCPVCLQLYQIPKILSKCGHSICEKCEAVITKGQELNRTKTLKCPVCRVVTNLAWYEVLPTNWSLKNIVENTSSPQSNPQLQSSAATCRLCNRNTELDFFECSKCSSELRVTQFLVCASCVLKKHSHHISEVTEAAFVDDKEVAEALSQIQPPEWSPNEEEVKVNELACKVTQKMAKRSAEAKSAIGSMKTCASLTRQGLNRYLDNLSSIYEDIERGKEVLEQMSGPSGVQSAKTVKGGWIRQAPYEVARKENTTRNGSTCCGRLRFLVVTLAYLISDARLKSSARLEVKAASRHNKRGRGRLDHRPCLDPRGSCVGASVTATGSFFPEDCLLLVLDNPLLFRSIHQKFHSFYRHKGYLVVSDA</sequence>
<keyword evidence="2 4" id="KW-0863">Zinc-finger</keyword>
<evidence type="ECO:0000259" key="5">
    <source>
        <dbReference type="PROSITE" id="PS50089"/>
    </source>
</evidence>
<dbReference type="AlphaFoldDB" id="A0A1I7ZT11"/>
<evidence type="ECO:0000256" key="4">
    <source>
        <dbReference type="PROSITE-ProRule" id="PRU00175"/>
    </source>
</evidence>
<dbReference type="GO" id="GO:0008270">
    <property type="term" value="F:zinc ion binding"/>
    <property type="evidence" value="ECO:0007669"/>
    <property type="project" value="UniProtKB-KW"/>
</dbReference>